<dbReference type="RefSeq" id="WP_091120954.1">
    <property type="nucleotide sequence ID" value="NZ_FMHY01000002.1"/>
</dbReference>
<protein>
    <submittedName>
        <fullName evidence="2">Oxidase EvaA</fullName>
    </submittedName>
</protein>
<evidence type="ECO:0000259" key="1">
    <source>
        <dbReference type="Pfam" id="PF03559"/>
    </source>
</evidence>
<dbReference type="Pfam" id="PF03559">
    <property type="entry name" value="Hexose_dehydrat"/>
    <property type="match status" value="2"/>
</dbReference>
<dbReference type="OrthoDB" id="9814961at2"/>
<feature type="domain" description="dTDP-4-dehydro-6-deoxy-alpha-D-glucopyranose 2,3-dehydratase" evidence="1">
    <location>
        <begin position="263"/>
        <end position="464"/>
    </location>
</feature>
<dbReference type="InterPro" id="IPR038153">
    <property type="entry name" value="EvaA-like_sf"/>
</dbReference>
<organism evidence="2 3">
    <name type="scientific">Micromonospora eburnea</name>
    <dbReference type="NCBI Taxonomy" id="227316"/>
    <lineage>
        <taxon>Bacteria</taxon>
        <taxon>Bacillati</taxon>
        <taxon>Actinomycetota</taxon>
        <taxon>Actinomycetes</taxon>
        <taxon>Micromonosporales</taxon>
        <taxon>Micromonosporaceae</taxon>
        <taxon>Micromonospora</taxon>
    </lineage>
</organism>
<evidence type="ECO:0000313" key="2">
    <source>
        <dbReference type="EMBL" id="SCL59946.1"/>
    </source>
</evidence>
<sequence>MNAPDNTARRFTESALAEHQPSSIADFHSWWAERLRAGVFEVAPIPFAELNGWYFAPDGGNLVHKSGRFFEIGGMHVAADGGESWSQPIINQPEIGILGILVKEFDGVLHCLLQAKMEPGNINTLQLSPTVQATRSNYTRVHGGNEIRYLEYFRGPKRGRILVDVLQSEQGMWCWRKHNRNMVVEVTGDIPEHEDFRWLPLSQVWRLLSVENLVNMNARTVLACLPLQRPPASAATAGSSFHEALYRSYEKGDGESRSLHSLTEIVSWFTEMKTRNEWRSSLITLDKVTRFSRTADAIADDDRNGFQIIARRVRAENREVTEWTQPLLAPRRQGLAVFLAREIMGVIHVLIRARPEPGLLDRVEMGPSVQLAPTGAVASVVGPEPFYEYAVGTDASRVRFDAVMSEEGGRFHHAQTRYQVIEVGDDVPVETPENYCWLTLDQIMELVRHGHYLTIEARSLLTCVHSLW</sequence>
<proteinExistence type="predicted"/>
<dbReference type="STRING" id="227316.GA0070604_4180"/>
<gene>
    <name evidence="2" type="ORF">GA0070604_4180</name>
</gene>
<evidence type="ECO:0000313" key="3">
    <source>
        <dbReference type="Proteomes" id="UP000199696"/>
    </source>
</evidence>
<reference evidence="3" key="1">
    <citation type="submission" date="2016-06" db="EMBL/GenBank/DDBJ databases">
        <authorList>
            <person name="Varghese N."/>
            <person name="Submissions Spin"/>
        </authorList>
    </citation>
    <scope>NUCLEOTIDE SEQUENCE [LARGE SCALE GENOMIC DNA]</scope>
    <source>
        <strain evidence="3">DSM 44814</strain>
    </source>
</reference>
<keyword evidence="3" id="KW-1185">Reference proteome</keyword>
<dbReference type="Proteomes" id="UP000199696">
    <property type="component" value="Unassembled WGS sequence"/>
</dbReference>
<accession>A0A1C6V0X4</accession>
<dbReference type="GO" id="GO:0016829">
    <property type="term" value="F:lyase activity"/>
    <property type="evidence" value="ECO:0007669"/>
    <property type="project" value="InterPro"/>
</dbReference>
<dbReference type="AlphaFoldDB" id="A0A1C6V0X4"/>
<dbReference type="Gene3D" id="3.90.79.40">
    <property type="entry name" value="EvaA sugar 2,3-dehydratase subunit"/>
    <property type="match status" value="2"/>
</dbReference>
<dbReference type="InterPro" id="IPR005212">
    <property type="entry name" value="EvaA-like"/>
</dbReference>
<dbReference type="EMBL" id="FMHY01000002">
    <property type="protein sequence ID" value="SCL59946.1"/>
    <property type="molecule type" value="Genomic_DNA"/>
</dbReference>
<name>A0A1C6V0X4_9ACTN</name>
<feature type="domain" description="dTDP-4-dehydro-6-deoxy-alpha-D-glucopyranose 2,3-dehydratase" evidence="1">
    <location>
        <begin position="25"/>
        <end position="225"/>
    </location>
</feature>